<evidence type="ECO:0000313" key="2">
    <source>
        <dbReference type="Proteomes" id="UP000053477"/>
    </source>
</evidence>
<evidence type="ECO:0000313" key="1">
    <source>
        <dbReference type="EMBL" id="KLO10543.1"/>
    </source>
</evidence>
<sequence>MGAAWMTAALFLRRSRPQRRESRLRRCQYEARRSGEPAYSLRAATTHELPSLSAFQMQAAIEIPIMSPILQGVQQRSQETLAAISSGKQAEQSRKSVVVVYCVVHAIEGITWAVTWPVLQGPWTAGVLGARRRAV</sequence>
<reference evidence="1 2" key="1">
    <citation type="submission" date="2015-04" db="EMBL/GenBank/DDBJ databases">
        <title>Complete genome sequence of Schizopora paradoxa KUC8140, a cosmopolitan wood degrader in East Asia.</title>
        <authorList>
            <consortium name="DOE Joint Genome Institute"/>
            <person name="Min B."/>
            <person name="Park H."/>
            <person name="Jang Y."/>
            <person name="Kim J.-J."/>
            <person name="Kim K.H."/>
            <person name="Pangilinan J."/>
            <person name="Lipzen A."/>
            <person name="Riley R."/>
            <person name="Grigoriev I.V."/>
            <person name="Spatafora J.W."/>
            <person name="Choi I.-G."/>
        </authorList>
    </citation>
    <scope>NUCLEOTIDE SEQUENCE [LARGE SCALE GENOMIC DNA]</scope>
    <source>
        <strain evidence="1 2">KUC8140</strain>
    </source>
</reference>
<dbReference type="AlphaFoldDB" id="A0A0H2RM58"/>
<accession>A0A0H2RM58</accession>
<gene>
    <name evidence="1" type="ORF">SCHPADRAFT_512947</name>
</gene>
<protein>
    <submittedName>
        <fullName evidence="1">Uncharacterized protein</fullName>
    </submittedName>
</protein>
<dbReference type="EMBL" id="KQ086023">
    <property type="protein sequence ID" value="KLO10543.1"/>
    <property type="molecule type" value="Genomic_DNA"/>
</dbReference>
<dbReference type="Proteomes" id="UP000053477">
    <property type="component" value="Unassembled WGS sequence"/>
</dbReference>
<organism evidence="1 2">
    <name type="scientific">Schizopora paradoxa</name>
    <dbReference type="NCBI Taxonomy" id="27342"/>
    <lineage>
        <taxon>Eukaryota</taxon>
        <taxon>Fungi</taxon>
        <taxon>Dikarya</taxon>
        <taxon>Basidiomycota</taxon>
        <taxon>Agaricomycotina</taxon>
        <taxon>Agaricomycetes</taxon>
        <taxon>Hymenochaetales</taxon>
        <taxon>Schizoporaceae</taxon>
        <taxon>Schizopora</taxon>
    </lineage>
</organism>
<dbReference type="InParanoid" id="A0A0H2RM58"/>
<keyword evidence="2" id="KW-1185">Reference proteome</keyword>
<proteinExistence type="predicted"/>
<name>A0A0H2RM58_9AGAM</name>